<protein>
    <submittedName>
        <fullName evidence="2">Uncharacterized protein</fullName>
    </submittedName>
</protein>
<evidence type="ECO:0000256" key="1">
    <source>
        <dbReference type="SAM" id="Coils"/>
    </source>
</evidence>
<feature type="coiled-coil region" evidence="1">
    <location>
        <begin position="16"/>
        <end position="54"/>
    </location>
</feature>
<organism evidence="2 3">
    <name type="scientific">Desulforamulus aeronauticus DSM 10349</name>
    <dbReference type="NCBI Taxonomy" id="1121421"/>
    <lineage>
        <taxon>Bacteria</taxon>
        <taxon>Bacillati</taxon>
        <taxon>Bacillota</taxon>
        <taxon>Clostridia</taxon>
        <taxon>Eubacteriales</taxon>
        <taxon>Peptococcaceae</taxon>
        <taxon>Desulforamulus</taxon>
    </lineage>
</organism>
<keyword evidence="1" id="KW-0175">Coiled coil</keyword>
<keyword evidence="3" id="KW-1185">Reference proteome</keyword>
<dbReference type="EMBL" id="FRAR01000007">
    <property type="protein sequence ID" value="SHK11958.1"/>
    <property type="molecule type" value="Genomic_DNA"/>
</dbReference>
<dbReference type="STRING" id="1121421.SAMN02745123_00735"/>
<evidence type="ECO:0000313" key="2">
    <source>
        <dbReference type="EMBL" id="SHK11958.1"/>
    </source>
</evidence>
<evidence type="ECO:0000313" key="3">
    <source>
        <dbReference type="Proteomes" id="UP000183997"/>
    </source>
</evidence>
<dbReference type="Proteomes" id="UP000183997">
    <property type="component" value="Unassembled WGS sequence"/>
</dbReference>
<dbReference type="AlphaFoldDB" id="A0A1M6PVM9"/>
<name>A0A1M6PVM9_9FIRM</name>
<gene>
    <name evidence="2" type="ORF">SAMN02745123_00735</name>
</gene>
<proteinExistence type="predicted"/>
<sequence length="86" mass="10290">MGELGEGEVNVLRTEISNVVKQLEKIETTLTRQREETREDIKRIHERLDAQRDTVTRKECEEYREKCCARQESKTRNRTTRLLAHF</sequence>
<dbReference type="RefSeq" id="WP_139257226.1">
    <property type="nucleotide sequence ID" value="NZ_FRAR01000007.1"/>
</dbReference>
<reference evidence="3" key="1">
    <citation type="submission" date="2016-11" db="EMBL/GenBank/DDBJ databases">
        <authorList>
            <person name="Varghese N."/>
            <person name="Submissions S."/>
        </authorList>
    </citation>
    <scope>NUCLEOTIDE SEQUENCE [LARGE SCALE GENOMIC DNA]</scope>
    <source>
        <strain evidence="3">DSM 10349</strain>
    </source>
</reference>
<accession>A0A1M6PVM9</accession>